<dbReference type="PANTHER" id="PTHR45938:SF11">
    <property type="entry name" value="WAP, KAZAL, IMMUNOGLOBULIN, KUNITZ AND NTR DOMAIN-CONTAINING PROTEIN 2-LIKE"/>
    <property type="match status" value="1"/>
</dbReference>
<keyword evidence="3 5" id="KW-0732">Signal</keyword>
<evidence type="ECO:0000256" key="2">
    <source>
        <dbReference type="ARBA" id="ARBA00022525"/>
    </source>
</evidence>
<accession>A0A0R3U5E7</accession>
<sequence length="76" mass="8729">MFVELLFLSVCVASFSEAYVNPCTLPIEQGPCQNFLLMWGFDAAQKRCIRFVYGGCLGNSNRFYFKWGCEYACMRS</sequence>
<evidence type="ECO:0000256" key="4">
    <source>
        <dbReference type="ARBA" id="ARBA00023157"/>
    </source>
</evidence>
<dbReference type="EMBL" id="UXSR01000281">
    <property type="protein sequence ID" value="VDD75941.1"/>
    <property type="molecule type" value="Genomic_DNA"/>
</dbReference>
<dbReference type="SUPFAM" id="SSF57362">
    <property type="entry name" value="BPTI-like"/>
    <property type="match status" value="1"/>
</dbReference>
<dbReference type="GO" id="GO:0050431">
    <property type="term" value="F:transforming growth factor beta binding"/>
    <property type="evidence" value="ECO:0007669"/>
    <property type="project" value="TreeGrafter"/>
</dbReference>
<dbReference type="STRING" id="53468.A0A0R3U5E7"/>
<dbReference type="GO" id="GO:0048019">
    <property type="term" value="F:receptor antagonist activity"/>
    <property type="evidence" value="ECO:0007669"/>
    <property type="project" value="TreeGrafter"/>
</dbReference>
<evidence type="ECO:0000259" key="6">
    <source>
        <dbReference type="PROSITE" id="PS50279"/>
    </source>
</evidence>
<dbReference type="PRINTS" id="PR00759">
    <property type="entry name" value="BASICPTASE"/>
</dbReference>
<dbReference type="PROSITE" id="PS00280">
    <property type="entry name" value="BPTI_KUNITZ_1"/>
    <property type="match status" value="1"/>
</dbReference>
<evidence type="ECO:0000313" key="8">
    <source>
        <dbReference type="Proteomes" id="UP000267029"/>
    </source>
</evidence>
<dbReference type="Pfam" id="PF00014">
    <property type="entry name" value="Kunitz_BPTI"/>
    <property type="match status" value="1"/>
</dbReference>
<name>A0A0R3U5E7_MESCO</name>
<dbReference type="InterPro" id="IPR002223">
    <property type="entry name" value="Kunitz_BPTI"/>
</dbReference>
<dbReference type="SMART" id="SM00131">
    <property type="entry name" value="KU"/>
    <property type="match status" value="1"/>
</dbReference>
<feature type="domain" description="BPTI/Kunitz inhibitor" evidence="6">
    <location>
        <begin position="23"/>
        <end position="73"/>
    </location>
</feature>
<dbReference type="PANTHER" id="PTHR45938">
    <property type="entry name" value="ACP24A4-RELATED"/>
    <property type="match status" value="1"/>
</dbReference>
<evidence type="ECO:0000256" key="5">
    <source>
        <dbReference type="SAM" id="SignalP"/>
    </source>
</evidence>
<dbReference type="InterPro" id="IPR020901">
    <property type="entry name" value="Prtase_inh_Kunz-CS"/>
</dbReference>
<dbReference type="GO" id="GO:0004867">
    <property type="term" value="F:serine-type endopeptidase inhibitor activity"/>
    <property type="evidence" value="ECO:0007669"/>
    <property type="project" value="InterPro"/>
</dbReference>
<protein>
    <recommendedName>
        <fullName evidence="6">BPTI/Kunitz inhibitor domain-containing protein</fullName>
    </recommendedName>
</protein>
<organism evidence="7 8">
    <name type="scientific">Mesocestoides corti</name>
    <name type="common">Flatworm</name>
    <dbReference type="NCBI Taxonomy" id="53468"/>
    <lineage>
        <taxon>Eukaryota</taxon>
        <taxon>Metazoa</taxon>
        <taxon>Spiralia</taxon>
        <taxon>Lophotrochozoa</taxon>
        <taxon>Platyhelminthes</taxon>
        <taxon>Cestoda</taxon>
        <taxon>Eucestoda</taxon>
        <taxon>Cyclophyllidea</taxon>
        <taxon>Mesocestoididae</taxon>
        <taxon>Mesocestoides</taxon>
    </lineage>
</organism>
<evidence type="ECO:0000313" key="7">
    <source>
        <dbReference type="EMBL" id="VDD75941.1"/>
    </source>
</evidence>
<dbReference type="InterPro" id="IPR036880">
    <property type="entry name" value="Kunitz_BPTI_sf"/>
</dbReference>
<dbReference type="GO" id="GO:0005615">
    <property type="term" value="C:extracellular space"/>
    <property type="evidence" value="ECO:0007669"/>
    <property type="project" value="TreeGrafter"/>
</dbReference>
<evidence type="ECO:0000256" key="3">
    <source>
        <dbReference type="ARBA" id="ARBA00022729"/>
    </source>
</evidence>
<proteinExistence type="predicted"/>
<feature type="chain" id="PRO_5030017424" description="BPTI/Kunitz inhibitor domain-containing protein" evidence="5">
    <location>
        <begin position="19"/>
        <end position="76"/>
    </location>
</feature>
<dbReference type="AlphaFoldDB" id="A0A0R3U5E7"/>
<dbReference type="Gene3D" id="4.10.410.10">
    <property type="entry name" value="Pancreatic trypsin inhibitor Kunitz domain"/>
    <property type="match status" value="1"/>
</dbReference>
<reference evidence="7 8" key="1">
    <citation type="submission" date="2018-10" db="EMBL/GenBank/DDBJ databases">
        <authorList>
            <consortium name="Pathogen Informatics"/>
        </authorList>
    </citation>
    <scope>NUCLEOTIDE SEQUENCE [LARGE SCALE GENOMIC DNA]</scope>
</reference>
<dbReference type="OrthoDB" id="4473401at2759"/>
<gene>
    <name evidence="7" type="ORF">MCOS_LOCUS1944</name>
</gene>
<dbReference type="Proteomes" id="UP000267029">
    <property type="component" value="Unassembled WGS sequence"/>
</dbReference>
<keyword evidence="8" id="KW-1185">Reference proteome</keyword>
<keyword evidence="4" id="KW-1015">Disulfide bond</keyword>
<feature type="signal peptide" evidence="5">
    <location>
        <begin position="1"/>
        <end position="18"/>
    </location>
</feature>
<evidence type="ECO:0000256" key="1">
    <source>
        <dbReference type="ARBA" id="ARBA00004613"/>
    </source>
</evidence>
<comment type="subcellular location">
    <subcellularLocation>
        <location evidence="1">Secreted</location>
    </subcellularLocation>
</comment>
<keyword evidence="2" id="KW-0964">Secreted</keyword>
<dbReference type="FunFam" id="4.10.410.10:FF:000020">
    <property type="entry name" value="Collagen, type VI, alpha 3"/>
    <property type="match status" value="1"/>
</dbReference>
<dbReference type="PROSITE" id="PS50279">
    <property type="entry name" value="BPTI_KUNITZ_2"/>
    <property type="match status" value="1"/>
</dbReference>